<dbReference type="OrthoDB" id="10410805at2759"/>
<reference evidence="1" key="1">
    <citation type="submission" date="2019-06" db="EMBL/GenBank/DDBJ databases">
        <authorList>
            <person name="Zheng W."/>
        </authorList>
    </citation>
    <scope>NUCLEOTIDE SEQUENCE</scope>
    <source>
        <strain evidence="1">QDHG01</strain>
    </source>
</reference>
<comment type="caution">
    <text evidence="1">The sequence shown here is derived from an EMBL/GenBank/DDBJ whole genome shotgun (WGS) entry which is preliminary data.</text>
</comment>
<name>A0A8J8P018_HALGN</name>
<evidence type="ECO:0000313" key="1">
    <source>
        <dbReference type="EMBL" id="TNV83410.1"/>
    </source>
</evidence>
<organism evidence="1 2">
    <name type="scientific">Halteria grandinella</name>
    <dbReference type="NCBI Taxonomy" id="5974"/>
    <lineage>
        <taxon>Eukaryota</taxon>
        <taxon>Sar</taxon>
        <taxon>Alveolata</taxon>
        <taxon>Ciliophora</taxon>
        <taxon>Intramacronucleata</taxon>
        <taxon>Spirotrichea</taxon>
        <taxon>Stichotrichia</taxon>
        <taxon>Sporadotrichida</taxon>
        <taxon>Halteriidae</taxon>
        <taxon>Halteria</taxon>
    </lineage>
</organism>
<dbReference type="Proteomes" id="UP000785679">
    <property type="component" value="Unassembled WGS sequence"/>
</dbReference>
<protein>
    <submittedName>
        <fullName evidence="1">Uncharacterized protein</fullName>
    </submittedName>
</protein>
<accession>A0A8J8P018</accession>
<evidence type="ECO:0000313" key="2">
    <source>
        <dbReference type="Proteomes" id="UP000785679"/>
    </source>
</evidence>
<gene>
    <name evidence="1" type="ORF">FGO68_gene5710</name>
</gene>
<dbReference type="InterPro" id="IPR029071">
    <property type="entry name" value="Ubiquitin-like_domsf"/>
</dbReference>
<dbReference type="SUPFAM" id="SSF54236">
    <property type="entry name" value="Ubiquitin-like"/>
    <property type="match status" value="1"/>
</dbReference>
<keyword evidence="2" id="KW-1185">Reference proteome</keyword>
<proteinExistence type="predicted"/>
<dbReference type="EMBL" id="RRYP01003867">
    <property type="protein sequence ID" value="TNV83410.1"/>
    <property type="molecule type" value="Genomic_DNA"/>
</dbReference>
<sequence length="135" mass="14858">MDKLAFGGGTGGDDTKTTEQLIQDEIAGDDALLKFVISGQGSSTGEPPFMEEVFKQGQTFEWVKHKVSLRLEVKYADLTLFVKGRRIPEPFCLVDMGITSGETIEVKIAEGAVIGLDEVRKQVQRELEEDEAQGH</sequence>
<dbReference type="AlphaFoldDB" id="A0A8J8P018"/>